<evidence type="ECO:0000313" key="2">
    <source>
        <dbReference type="EMBL" id="EEV18439.1"/>
    </source>
</evidence>
<gene>
    <name evidence="2" type="ORF">CAMGR0001_2130</name>
</gene>
<feature type="signal peptide" evidence="1">
    <location>
        <begin position="1"/>
        <end position="17"/>
    </location>
</feature>
<evidence type="ECO:0000256" key="1">
    <source>
        <dbReference type="SAM" id="SignalP"/>
    </source>
</evidence>
<accession>C8PFH3</accession>
<keyword evidence="3" id="KW-1185">Reference proteome</keyword>
<dbReference type="STRING" id="824.CGRAC_0234"/>
<keyword evidence="1" id="KW-0732">Signal</keyword>
<dbReference type="Proteomes" id="UP000005709">
    <property type="component" value="Unassembled WGS sequence"/>
</dbReference>
<dbReference type="RefSeq" id="WP_005870006.1">
    <property type="nucleotide sequence ID" value="NZ_ACYG01000014.1"/>
</dbReference>
<protein>
    <submittedName>
        <fullName evidence="2">Uncharacterized protein</fullName>
    </submittedName>
</protein>
<name>C8PFH3_9BACT</name>
<dbReference type="EMBL" id="ACYG01000014">
    <property type="protein sequence ID" value="EEV18439.1"/>
    <property type="molecule type" value="Genomic_DNA"/>
</dbReference>
<organism evidence="2 3">
    <name type="scientific">Campylobacter gracilis RM3268</name>
    <dbReference type="NCBI Taxonomy" id="553220"/>
    <lineage>
        <taxon>Bacteria</taxon>
        <taxon>Pseudomonadati</taxon>
        <taxon>Campylobacterota</taxon>
        <taxon>Epsilonproteobacteria</taxon>
        <taxon>Campylobacterales</taxon>
        <taxon>Campylobacteraceae</taxon>
        <taxon>Campylobacter</taxon>
    </lineage>
</organism>
<dbReference type="AlphaFoldDB" id="C8PFH3"/>
<reference evidence="2 3" key="1">
    <citation type="submission" date="2009-07" db="EMBL/GenBank/DDBJ databases">
        <authorList>
            <person name="Madupu R."/>
            <person name="Sebastian Y."/>
            <person name="Durkin A.S."/>
            <person name="Torralba M."/>
            <person name="Methe B."/>
            <person name="Sutton G.G."/>
            <person name="Strausberg R.L."/>
            <person name="Nelson K.E."/>
        </authorList>
    </citation>
    <scope>NUCLEOTIDE SEQUENCE [LARGE SCALE GENOMIC DNA]</scope>
    <source>
        <strain evidence="2 3">RM3268</strain>
    </source>
</reference>
<proteinExistence type="predicted"/>
<evidence type="ECO:0000313" key="3">
    <source>
        <dbReference type="Proteomes" id="UP000005709"/>
    </source>
</evidence>
<sequence>MKKVLLFILVLSSSLSAFCEKFYVTDEMTDKTTLYFVCKEKDVSLYLESKNGKVSYGGIIGIVLKEPEQFWMEDSNGGVPTQKLEMRVDKNTMFTNTAILAASFQVATIRLSKSQQKQLRDGDILAVRYFLYPLERRLTRFDLADLKQFQ</sequence>
<feature type="chain" id="PRO_5002989932" evidence="1">
    <location>
        <begin position="18"/>
        <end position="150"/>
    </location>
</feature>
<comment type="caution">
    <text evidence="2">The sequence shown here is derived from an EMBL/GenBank/DDBJ whole genome shotgun (WGS) entry which is preliminary data.</text>
</comment>